<feature type="domain" description="NAD(P)-binding" evidence="1">
    <location>
        <begin position="11"/>
        <end position="213"/>
    </location>
</feature>
<protein>
    <recommendedName>
        <fullName evidence="1">NAD(P)-binding domain-containing protein</fullName>
    </recommendedName>
</protein>
<organism evidence="2 3">
    <name type="scientific">Corynascus novoguineensis</name>
    <dbReference type="NCBI Taxonomy" id="1126955"/>
    <lineage>
        <taxon>Eukaryota</taxon>
        <taxon>Fungi</taxon>
        <taxon>Dikarya</taxon>
        <taxon>Ascomycota</taxon>
        <taxon>Pezizomycotina</taxon>
        <taxon>Sordariomycetes</taxon>
        <taxon>Sordariomycetidae</taxon>
        <taxon>Sordariales</taxon>
        <taxon>Chaetomiaceae</taxon>
        <taxon>Corynascus</taxon>
    </lineage>
</organism>
<dbReference type="Gene3D" id="3.10.450.50">
    <property type="match status" value="1"/>
</dbReference>
<dbReference type="Proteomes" id="UP001303647">
    <property type="component" value="Unassembled WGS sequence"/>
</dbReference>
<gene>
    <name evidence="2" type="ORF">C7999DRAFT_18227</name>
</gene>
<dbReference type="InterPro" id="IPR050977">
    <property type="entry name" value="Fungal_Meroterpenoid_Isomerase"/>
</dbReference>
<proteinExistence type="predicted"/>
<dbReference type="InterPro" id="IPR016040">
    <property type="entry name" value="NAD(P)-bd_dom"/>
</dbReference>
<dbReference type="SUPFAM" id="SSF54427">
    <property type="entry name" value="NTF2-like"/>
    <property type="match status" value="1"/>
</dbReference>
<accession>A0AAN7CJX2</accession>
<dbReference type="Pfam" id="PF13460">
    <property type="entry name" value="NAD_binding_10"/>
    <property type="match status" value="1"/>
</dbReference>
<dbReference type="InterPro" id="IPR032710">
    <property type="entry name" value="NTF2-like_dom_sf"/>
</dbReference>
<comment type="caution">
    <text evidence="2">The sequence shown here is derived from an EMBL/GenBank/DDBJ whole genome shotgun (WGS) entry which is preliminary data.</text>
</comment>
<name>A0AAN7CJX2_9PEZI</name>
<dbReference type="EMBL" id="MU857819">
    <property type="protein sequence ID" value="KAK4243420.1"/>
    <property type="molecule type" value="Genomic_DNA"/>
</dbReference>
<reference evidence="2" key="1">
    <citation type="journal article" date="2023" name="Mol. Phylogenet. Evol.">
        <title>Genome-scale phylogeny and comparative genomics of the fungal order Sordariales.</title>
        <authorList>
            <person name="Hensen N."/>
            <person name="Bonometti L."/>
            <person name="Westerberg I."/>
            <person name="Brannstrom I.O."/>
            <person name="Guillou S."/>
            <person name="Cros-Aarteil S."/>
            <person name="Calhoun S."/>
            <person name="Haridas S."/>
            <person name="Kuo A."/>
            <person name="Mondo S."/>
            <person name="Pangilinan J."/>
            <person name="Riley R."/>
            <person name="LaButti K."/>
            <person name="Andreopoulos B."/>
            <person name="Lipzen A."/>
            <person name="Chen C."/>
            <person name="Yan M."/>
            <person name="Daum C."/>
            <person name="Ng V."/>
            <person name="Clum A."/>
            <person name="Steindorff A."/>
            <person name="Ohm R.A."/>
            <person name="Martin F."/>
            <person name="Silar P."/>
            <person name="Natvig D.O."/>
            <person name="Lalanne C."/>
            <person name="Gautier V."/>
            <person name="Ament-Velasquez S.L."/>
            <person name="Kruys A."/>
            <person name="Hutchinson M.I."/>
            <person name="Powell A.J."/>
            <person name="Barry K."/>
            <person name="Miller A.N."/>
            <person name="Grigoriev I.V."/>
            <person name="Debuchy R."/>
            <person name="Gladieux P."/>
            <person name="Hiltunen Thoren M."/>
            <person name="Johannesson H."/>
        </authorList>
    </citation>
    <scope>NUCLEOTIDE SEQUENCE</scope>
    <source>
        <strain evidence="2">CBS 359.72</strain>
    </source>
</reference>
<dbReference type="SUPFAM" id="SSF51735">
    <property type="entry name" value="NAD(P)-binding Rossmann-fold domains"/>
    <property type="match status" value="1"/>
</dbReference>
<dbReference type="PANTHER" id="PTHR39598:SF1">
    <property type="entry name" value="AUSTINOID BIOSYNTHESIS CLUSTERS PROTEIN F-RELATED"/>
    <property type="match status" value="1"/>
</dbReference>
<dbReference type="InterPro" id="IPR036291">
    <property type="entry name" value="NAD(P)-bd_dom_sf"/>
</dbReference>
<evidence type="ECO:0000313" key="2">
    <source>
        <dbReference type="EMBL" id="KAK4243420.1"/>
    </source>
</evidence>
<keyword evidence="3" id="KW-1185">Reference proteome</keyword>
<reference evidence="2" key="2">
    <citation type="submission" date="2023-05" db="EMBL/GenBank/DDBJ databases">
        <authorList>
            <consortium name="Lawrence Berkeley National Laboratory"/>
            <person name="Steindorff A."/>
            <person name="Hensen N."/>
            <person name="Bonometti L."/>
            <person name="Westerberg I."/>
            <person name="Brannstrom I.O."/>
            <person name="Guillou S."/>
            <person name="Cros-Aarteil S."/>
            <person name="Calhoun S."/>
            <person name="Haridas S."/>
            <person name="Kuo A."/>
            <person name="Mondo S."/>
            <person name="Pangilinan J."/>
            <person name="Riley R."/>
            <person name="Labutti K."/>
            <person name="Andreopoulos B."/>
            <person name="Lipzen A."/>
            <person name="Chen C."/>
            <person name="Yanf M."/>
            <person name="Daum C."/>
            <person name="Ng V."/>
            <person name="Clum A."/>
            <person name="Ohm R."/>
            <person name="Martin F."/>
            <person name="Silar P."/>
            <person name="Natvig D."/>
            <person name="Lalanne C."/>
            <person name="Gautier V."/>
            <person name="Ament-Velasquez S.L."/>
            <person name="Kruys A."/>
            <person name="Hutchinson M.I."/>
            <person name="Powell A.J."/>
            <person name="Barry K."/>
            <person name="Miller A.N."/>
            <person name="Grigoriev I.V."/>
            <person name="Debuchy R."/>
            <person name="Gladieux P."/>
            <person name="Thoren M.H."/>
            <person name="Johannesson H."/>
        </authorList>
    </citation>
    <scope>NUCLEOTIDE SEQUENCE</scope>
    <source>
        <strain evidence="2">CBS 359.72</strain>
    </source>
</reference>
<sequence length="397" mass="43526">MTNPNSYAVLGSTGNCGVALIENLLKKPDATISAYCRNRAKLLRLLPGLEETKRVRIFEGSIHDTDIIKSCVSDSRAVFLAVSTNDNIPGCRLGQDTASVLIDVLQSLRGEDGRKALPKVILLSSSTIDDGFSRHQPALLRQILLRSASNVYRDLEETERLLRANEDWLTTIYVKPGALSVDMQRGHAVSLTEQDGPLSYLDLAAGMIEAADDEEGRYDLRNISVVNTNGKAKFPTGTPMCILMGNAAAQAATLDKFIKGWASWTPEGFLATWADGCTQQNLPFSSKSPIKTRPDVEHLFPHLMSILTNFEFKVHNVVHDVAAGKACIYALTKADAPWGPYSNEHALFLWFDESGEKVTKIEELFDNVVMNDVLPRIHQEVARRNAAANGTNGTNGV</sequence>
<evidence type="ECO:0000259" key="1">
    <source>
        <dbReference type="Pfam" id="PF13460"/>
    </source>
</evidence>
<dbReference type="Gene3D" id="3.40.50.720">
    <property type="entry name" value="NAD(P)-binding Rossmann-like Domain"/>
    <property type="match status" value="1"/>
</dbReference>
<dbReference type="PANTHER" id="PTHR39598">
    <property type="entry name" value="AUSTINOL SYNTHESIS PROTEIN F-RELATED"/>
    <property type="match status" value="1"/>
</dbReference>
<dbReference type="AlphaFoldDB" id="A0AAN7CJX2"/>
<evidence type="ECO:0000313" key="3">
    <source>
        <dbReference type="Proteomes" id="UP001303647"/>
    </source>
</evidence>